<keyword evidence="11" id="KW-1185">Reference proteome</keyword>
<sequence length="662" mass="75379">MSQARSPSLNARLAGRGRGALAGWVRLAWLWLWGLGFMVAAHAAHAAPLAVERSLLIDPEGRWTIDEVVTREFQPAPPILARGYSPSVVWLRVTVPPTELRSLVAMVRPVYLDDLQVYEALGQAAPGQAPIWKRQQAGDRIAFRDRPRQELAYTFDLQPTPGQVKVFYVRLQTTSTQALNVTVRSLEETLDQNSLQFMLAGFYASIVMVLVVLSLIRFAITSQRLWALNCVMQFVSLLLSFAFLGLWAKYVTPDNGPLTDLITCVLICLHFHVVNVYYGFFSRSFQGPRWVFWLRMVCVPVLGWQLWAVGHGQTLAAMQINTQLVLLTTLLGQVDVWFFKIEDRALRLMVRVMYTVQFLYLLYMMLPLMGVGQMSELHMMSALLVNLFGAIMQHLVLTMRDALVHRNQKQFEARMRETQQQLEWALKRRLETSGFLSMLLHELKNPLASIRLAALNLRQGRAGPGEPQLSRLERIQQAVEGMDAVLERCRQVDRLEQGGMRLQFEPTDVMALWTDCRAHAAPTERLRGEGPESWVLPVEPMLFKTMLCNLLDNALAYSAPDSEIHYRWRVDPDQPSRALFELRNQPGKPGFPDEARLFQKYYRAEAAHQRTGSGLGLYLVKHLAVLCGGDLRYHREGDWVVFELSWPLDHAAETLVPSPYAR</sequence>
<dbReference type="RefSeq" id="WP_273952082.1">
    <property type="nucleotide sequence ID" value="NZ_JAQSIP010000006.1"/>
</dbReference>
<keyword evidence="5" id="KW-0418">Kinase</keyword>
<dbReference type="CDD" id="cd00082">
    <property type="entry name" value="HisKA"/>
    <property type="match status" value="1"/>
</dbReference>
<dbReference type="PANTHER" id="PTHR42878">
    <property type="entry name" value="TWO-COMPONENT HISTIDINE KINASE"/>
    <property type="match status" value="1"/>
</dbReference>
<dbReference type="InterPro" id="IPR036890">
    <property type="entry name" value="HATPase_C_sf"/>
</dbReference>
<reference evidence="10 11" key="1">
    <citation type="submission" date="2023-02" db="EMBL/GenBank/DDBJ databases">
        <title>Bacterial whole genomic sequence of Curvibacter sp. HBC61.</title>
        <authorList>
            <person name="Le V."/>
            <person name="Ko S.-R."/>
            <person name="Ahn C.-Y."/>
            <person name="Oh H.-M."/>
        </authorList>
    </citation>
    <scope>NUCLEOTIDE SEQUENCE [LARGE SCALE GENOMIC DNA]</scope>
    <source>
        <strain evidence="10 11">HBC61</strain>
    </source>
</reference>
<dbReference type="SUPFAM" id="SSF55874">
    <property type="entry name" value="ATPase domain of HSP90 chaperone/DNA topoisomerase II/histidine kinase"/>
    <property type="match status" value="1"/>
</dbReference>
<dbReference type="InterPro" id="IPR011622">
    <property type="entry name" value="7TMR_DISM_rcpt_extracell_dom2"/>
</dbReference>
<evidence type="ECO:0000313" key="10">
    <source>
        <dbReference type="EMBL" id="MDD0839611.1"/>
    </source>
</evidence>
<keyword evidence="3" id="KW-0808">Transferase</keyword>
<dbReference type="SMART" id="SM00387">
    <property type="entry name" value="HATPase_c"/>
    <property type="match status" value="1"/>
</dbReference>
<gene>
    <name evidence="10" type="ORF">PSQ40_13580</name>
</gene>
<keyword evidence="4" id="KW-0547">Nucleotide-binding</keyword>
<keyword evidence="8" id="KW-0812">Transmembrane</keyword>
<evidence type="ECO:0000256" key="7">
    <source>
        <dbReference type="ARBA" id="ARBA00023012"/>
    </source>
</evidence>
<organism evidence="10 11">
    <name type="scientific">Curvibacter cyanobacteriorum</name>
    <dbReference type="NCBI Taxonomy" id="3026422"/>
    <lineage>
        <taxon>Bacteria</taxon>
        <taxon>Pseudomonadati</taxon>
        <taxon>Pseudomonadota</taxon>
        <taxon>Betaproteobacteria</taxon>
        <taxon>Burkholderiales</taxon>
        <taxon>Comamonadaceae</taxon>
        <taxon>Curvibacter</taxon>
    </lineage>
</organism>
<dbReference type="InterPro" id="IPR003594">
    <property type="entry name" value="HATPase_dom"/>
</dbReference>
<feature type="transmembrane region" description="Helical" evidence="8">
    <location>
        <begin position="260"/>
        <end position="278"/>
    </location>
</feature>
<dbReference type="InterPro" id="IPR003661">
    <property type="entry name" value="HisK_dim/P_dom"/>
</dbReference>
<name>A0ABT5MZW7_9BURK</name>
<evidence type="ECO:0000259" key="9">
    <source>
        <dbReference type="PROSITE" id="PS50109"/>
    </source>
</evidence>
<feature type="transmembrane region" description="Helical" evidence="8">
    <location>
        <begin position="197"/>
        <end position="219"/>
    </location>
</feature>
<evidence type="ECO:0000256" key="2">
    <source>
        <dbReference type="ARBA" id="ARBA00012438"/>
    </source>
</evidence>
<keyword evidence="6" id="KW-0067">ATP-binding</keyword>
<dbReference type="SMART" id="SM00388">
    <property type="entry name" value="HisKA"/>
    <property type="match status" value="1"/>
</dbReference>
<dbReference type="InterPro" id="IPR050351">
    <property type="entry name" value="BphY/WalK/GraS-like"/>
</dbReference>
<feature type="transmembrane region" description="Helical" evidence="8">
    <location>
        <begin position="351"/>
        <end position="371"/>
    </location>
</feature>
<evidence type="ECO:0000256" key="1">
    <source>
        <dbReference type="ARBA" id="ARBA00000085"/>
    </source>
</evidence>
<dbReference type="PANTHER" id="PTHR42878:SF7">
    <property type="entry name" value="SENSOR HISTIDINE KINASE GLRK"/>
    <property type="match status" value="1"/>
</dbReference>
<feature type="transmembrane region" description="Helical" evidence="8">
    <location>
        <begin position="290"/>
        <end position="308"/>
    </location>
</feature>
<dbReference type="Gene3D" id="3.30.565.10">
    <property type="entry name" value="Histidine kinase-like ATPase, C-terminal domain"/>
    <property type="match status" value="1"/>
</dbReference>
<accession>A0ABT5MZW7</accession>
<dbReference type="Pfam" id="PF02518">
    <property type="entry name" value="HATPase_c"/>
    <property type="match status" value="1"/>
</dbReference>
<dbReference type="Proteomes" id="UP001528673">
    <property type="component" value="Unassembled WGS sequence"/>
</dbReference>
<feature type="transmembrane region" description="Helical" evidence="8">
    <location>
        <begin position="320"/>
        <end position="339"/>
    </location>
</feature>
<keyword evidence="8" id="KW-1133">Transmembrane helix</keyword>
<evidence type="ECO:0000256" key="5">
    <source>
        <dbReference type="ARBA" id="ARBA00022777"/>
    </source>
</evidence>
<dbReference type="InterPro" id="IPR036097">
    <property type="entry name" value="HisK_dim/P_sf"/>
</dbReference>
<dbReference type="EC" id="2.7.13.3" evidence="2"/>
<dbReference type="SUPFAM" id="SSF47384">
    <property type="entry name" value="Homodimeric domain of signal transducing histidine kinase"/>
    <property type="match status" value="1"/>
</dbReference>
<keyword evidence="7" id="KW-0902">Two-component regulatory system</keyword>
<evidence type="ECO:0000256" key="8">
    <source>
        <dbReference type="SAM" id="Phobius"/>
    </source>
</evidence>
<dbReference type="Gene3D" id="1.10.287.130">
    <property type="match status" value="1"/>
</dbReference>
<feature type="transmembrane region" description="Helical" evidence="8">
    <location>
        <begin position="226"/>
        <end position="248"/>
    </location>
</feature>
<proteinExistence type="predicted"/>
<dbReference type="Gene3D" id="2.60.40.2380">
    <property type="match status" value="1"/>
</dbReference>
<evidence type="ECO:0000256" key="3">
    <source>
        <dbReference type="ARBA" id="ARBA00022679"/>
    </source>
</evidence>
<keyword evidence="8" id="KW-0472">Membrane</keyword>
<comment type="caution">
    <text evidence="10">The sequence shown here is derived from an EMBL/GenBank/DDBJ whole genome shotgun (WGS) entry which is preliminary data.</text>
</comment>
<dbReference type="Pfam" id="PF07696">
    <property type="entry name" value="7TMR-DISMED2"/>
    <property type="match status" value="1"/>
</dbReference>
<dbReference type="Pfam" id="PF00512">
    <property type="entry name" value="HisKA"/>
    <property type="match status" value="1"/>
</dbReference>
<evidence type="ECO:0000256" key="4">
    <source>
        <dbReference type="ARBA" id="ARBA00022741"/>
    </source>
</evidence>
<dbReference type="EMBL" id="JAQSIP010000006">
    <property type="protein sequence ID" value="MDD0839611.1"/>
    <property type="molecule type" value="Genomic_DNA"/>
</dbReference>
<protein>
    <recommendedName>
        <fullName evidence="2">histidine kinase</fullName>
        <ecNumber evidence="2">2.7.13.3</ecNumber>
    </recommendedName>
</protein>
<dbReference type="PROSITE" id="PS50109">
    <property type="entry name" value="HIS_KIN"/>
    <property type="match status" value="1"/>
</dbReference>
<feature type="domain" description="Histidine kinase" evidence="9">
    <location>
        <begin position="438"/>
        <end position="650"/>
    </location>
</feature>
<dbReference type="InterPro" id="IPR005467">
    <property type="entry name" value="His_kinase_dom"/>
</dbReference>
<evidence type="ECO:0000256" key="6">
    <source>
        <dbReference type="ARBA" id="ARBA00022840"/>
    </source>
</evidence>
<comment type="catalytic activity">
    <reaction evidence="1">
        <text>ATP + protein L-histidine = ADP + protein N-phospho-L-histidine.</text>
        <dbReference type="EC" id="2.7.13.3"/>
    </reaction>
</comment>
<evidence type="ECO:0000313" key="11">
    <source>
        <dbReference type="Proteomes" id="UP001528673"/>
    </source>
</evidence>